<organism evidence="4 5">
    <name type="scientific">Periweissella cryptocerci</name>
    <dbReference type="NCBI Taxonomy" id="2506420"/>
    <lineage>
        <taxon>Bacteria</taxon>
        <taxon>Bacillati</taxon>
        <taxon>Bacillota</taxon>
        <taxon>Bacilli</taxon>
        <taxon>Lactobacillales</taxon>
        <taxon>Lactobacillaceae</taxon>
        <taxon>Periweissella</taxon>
    </lineage>
</organism>
<dbReference type="Proteomes" id="UP000292886">
    <property type="component" value="Chromosome"/>
</dbReference>
<keyword evidence="3" id="KW-0812">Transmembrane</keyword>
<keyword evidence="3" id="KW-0472">Membrane</keyword>
<evidence type="ECO:0000313" key="4">
    <source>
        <dbReference type="EMBL" id="QBO35361.1"/>
    </source>
</evidence>
<evidence type="ECO:0000256" key="2">
    <source>
        <dbReference type="ARBA" id="ARBA00023287"/>
    </source>
</evidence>
<protein>
    <recommendedName>
        <fullName evidence="6">Prepilin-type N-terminal cleavage/methylation domain-containing protein</fullName>
    </recommendedName>
</protein>
<dbReference type="OrthoDB" id="2300136at2"/>
<keyword evidence="2" id="KW-0178">Competence</keyword>
<dbReference type="RefSeq" id="WP_133362441.1">
    <property type="nucleotide sequence ID" value="NZ_CP037940.1"/>
</dbReference>
<dbReference type="EMBL" id="CP037940">
    <property type="protein sequence ID" value="QBO35361.1"/>
    <property type="molecule type" value="Genomic_DNA"/>
</dbReference>
<dbReference type="InterPro" id="IPR012902">
    <property type="entry name" value="N_methyl_site"/>
</dbReference>
<reference evidence="5" key="1">
    <citation type="submission" date="2019-03" db="EMBL/GenBank/DDBJ databases">
        <title>Weissella sp. 26KH-42 Genome sequencing.</title>
        <authorList>
            <person name="Heo J."/>
            <person name="Kim S.-J."/>
            <person name="Kim J.-S."/>
            <person name="Hong S.-B."/>
            <person name="Kwon S.-W."/>
        </authorList>
    </citation>
    <scope>NUCLEOTIDE SEQUENCE [LARGE SCALE GENOMIC DNA]</scope>
    <source>
        <strain evidence="5">26KH-42</strain>
    </source>
</reference>
<dbReference type="Pfam" id="PF07963">
    <property type="entry name" value="N_methyl"/>
    <property type="match status" value="1"/>
</dbReference>
<dbReference type="GO" id="GO:0030420">
    <property type="term" value="P:establishment of competence for transformation"/>
    <property type="evidence" value="ECO:0007669"/>
    <property type="project" value="UniProtKB-KW"/>
</dbReference>
<evidence type="ECO:0000313" key="5">
    <source>
        <dbReference type="Proteomes" id="UP000292886"/>
    </source>
</evidence>
<dbReference type="AlphaFoldDB" id="A0A4P6YRV1"/>
<name>A0A4P6YRV1_9LACO</name>
<evidence type="ECO:0008006" key="6">
    <source>
        <dbReference type="Google" id="ProtNLM"/>
    </source>
</evidence>
<feature type="transmembrane region" description="Helical" evidence="3">
    <location>
        <begin position="12"/>
        <end position="31"/>
    </location>
</feature>
<keyword evidence="3" id="KW-1133">Transmembrane helix</keyword>
<evidence type="ECO:0000256" key="3">
    <source>
        <dbReference type="SAM" id="Phobius"/>
    </source>
</evidence>
<proteinExistence type="predicted"/>
<dbReference type="KEGG" id="wei:EQG49_02210"/>
<gene>
    <name evidence="4" type="ORF">EQG49_02210</name>
</gene>
<keyword evidence="5" id="KW-1185">Reference proteome</keyword>
<accession>A0A4P6YRV1</accession>
<evidence type="ECO:0000256" key="1">
    <source>
        <dbReference type="ARBA" id="ARBA00004241"/>
    </source>
</evidence>
<dbReference type="GO" id="GO:0009986">
    <property type="term" value="C:cell surface"/>
    <property type="evidence" value="ECO:0007669"/>
    <property type="project" value="UniProtKB-SubCell"/>
</dbReference>
<comment type="subcellular location">
    <subcellularLocation>
        <location evidence="1">Cell surface</location>
    </subcellularLocation>
</comment>
<sequence length="159" mass="18238">MQLKKKPAFTLIEVFIALLIFGCVVSALYFGTSFMREKTLVNRPSNYTWQQFLHTIETTEYPFYWVKTLNAETELRVWRVSKDSGDGDAKVKEYILKNTKNSHTLHLTGSNGGFMPLVYGVETIKFKPVGRRIKVIIKFESGDIREANLGITQKKVPND</sequence>